<dbReference type="Proteomes" id="UP001603978">
    <property type="component" value="Unassembled WGS sequence"/>
</dbReference>
<feature type="transmembrane region" description="Helical" evidence="1">
    <location>
        <begin position="6"/>
        <end position="26"/>
    </location>
</feature>
<accession>A0ABW7AVK8</accession>
<keyword evidence="1" id="KW-1133">Transmembrane helix</keyword>
<organism evidence="2 3">
    <name type="scientific">Nonomuraea marmarensis</name>
    <dbReference type="NCBI Taxonomy" id="3351344"/>
    <lineage>
        <taxon>Bacteria</taxon>
        <taxon>Bacillati</taxon>
        <taxon>Actinomycetota</taxon>
        <taxon>Actinomycetes</taxon>
        <taxon>Streptosporangiales</taxon>
        <taxon>Streptosporangiaceae</taxon>
        <taxon>Nonomuraea</taxon>
    </lineage>
</organism>
<gene>
    <name evidence="2" type="ORF">ACFLIM_48670</name>
</gene>
<dbReference type="RefSeq" id="WP_393177464.1">
    <property type="nucleotide sequence ID" value="NZ_JBICRM010000066.1"/>
</dbReference>
<evidence type="ECO:0000313" key="2">
    <source>
        <dbReference type="EMBL" id="MFG1711058.1"/>
    </source>
</evidence>
<dbReference type="EMBL" id="JBICRM010000066">
    <property type="protein sequence ID" value="MFG1711058.1"/>
    <property type="molecule type" value="Genomic_DNA"/>
</dbReference>
<proteinExistence type="predicted"/>
<dbReference type="Gene3D" id="3.40.30.10">
    <property type="entry name" value="Glutaredoxin"/>
    <property type="match status" value="1"/>
</dbReference>
<name>A0ABW7AVK8_9ACTN</name>
<comment type="caution">
    <text evidence="2">The sequence shown here is derived from an EMBL/GenBank/DDBJ whole genome shotgun (WGS) entry which is preliminary data.</text>
</comment>
<keyword evidence="1" id="KW-0812">Transmembrane</keyword>
<evidence type="ECO:0000256" key="1">
    <source>
        <dbReference type="SAM" id="Phobius"/>
    </source>
</evidence>
<keyword evidence="1" id="KW-0472">Membrane</keyword>
<keyword evidence="3" id="KW-1185">Reference proteome</keyword>
<reference evidence="2 3" key="1">
    <citation type="submission" date="2024-10" db="EMBL/GenBank/DDBJ databases">
        <authorList>
            <person name="Topkara A.R."/>
            <person name="Saygin H."/>
        </authorList>
    </citation>
    <scope>NUCLEOTIDE SEQUENCE [LARGE SCALE GENOMIC DNA]</scope>
    <source>
        <strain evidence="2 3">M3C6</strain>
    </source>
</reference>
<evidence type="ECO:0000313" key="3">
    <source>
        <dbReference type="Proteomes" id="UP001603978"/>
    </source>
</evidence>
<sequence>MTYLIGAVIIVGLLCLLDLLLTVGIMRRLRAHSRQLSKRSEVGRPDHSMISVGSEVGAFNAQAIDDILVSDTTMGDDALIAFLTPTCAPCVESVPKFVELAKEWYAGHRNVLSVVVGAREDATEMVSALGSVGSVTVEDHTGPLTSAFSVKLFPSFCRVKRDGDRLVVAEHIDIDNTSATAAS</sequence>
<dbReference type="InterPro" id="IPR036249">
    <property type="entry name" value="Thioredoxin-like_sf"/>
</dbReference>
<dbReference type="SUPFAM" id="SSF52833">
    <property type="entry name" value="Thioredoxin-like"/>
    <property type="match status" value="1"/>
</dbReference>
<protein>
    <submittedName>
        <fullName evidence="2">TlpA family protein disulfide reductase</fullName>
    </submittedName>
</protein>